<evidence type="ECO:0000313" key="2">
    <source>
        <dbReference type="EMBL" id="CAG8369479.1"/>
    </source>
</evidence>
<feature type="transmembrane region" description="Helical" evidence="1">
    <location>
        <begin position="104"/>
        <end position="126"/>
    </location>
</feature>
<name>A0A9W4IZY4_9EURO</name>
<dbReference type="InterPro" id="IPR028018">
    <property type="entry name" value="DUF4646"/>
</dbReference>
<keyword evidence="1" id="KW-1133">Transmembrane helix</keyword>
<accession>A0A9W4IZY4</accession>
<dbReference type="OrthoDB" id="252020at2759"/>
<dbReference type="Proteomes" id="UP001152646">
    <property type="component" value="Unassembled WGS sequence"/>
</dbReference>
<evidence type="ECO:0000256" key="1">
    <source>
        <dbReference type="SAM" id="Phobius"/>
    </source>
</evidence>
<reference evidence="2" key="1">
    <citation type="submission" date="2021-07" db="EMBL/GenBank/DDBJ databases">
        <authorList>
            <person name="Branca A.L. A."/>
        </authorList>
    </citation>
    <scope>NUCLEOTIDE SEQUENCE</scope>
</reference>
<keyword evidence="1" id="KW-0472">Membrane</keyword>
<sequence length="224" mass="24842">MNYTNPPPAYSALQFPQSDQFPNEKDNLILAPQESEPGLANASVLNRGLQVPFRSTTCSSGFDYPEELVSYGISKDQWAQFTQTICQEAKLSRQQWTTVIGKSLGALGVGGLMIGFLGAIPAVFIARLSKRRQEQRNLIAAMAGVDGNHLARHITHWNETVFRPRGILIRVDLPDEYLEDMEDMDISKNGSSSNTRKDRVKASQKARIVIIPLNEITSEYGVSS</sequence>
<comment type="caution">
    <text evidence="2">The sequence shown here is derived from an EMBL/GenBank/DDBJ whole genome shotgun (WGS) entry which is preliminary data.</text>
</comment>
<gene>
    <name evidence="2" type="ORF">PSALAMII_LOCUS4764</name>
</gene>
<keyword evidence="1" id="KW-0812">Transmembrane</keyword>
<proteinExistence type="predicted"/>
<dbReference type="AlphaFoldDB" id="A0A9W4IZY4"/>
<evidence type="ECO:0000313" key="3">
    <source>
        <dbReference type="Proteomes" id="UP001152646"/>
    </source>
</evidence>
<protein>
    <submittedName>
        <fullName evidence="2">Uncharacterized protein</fullName>
    </submittedName>
</protein>
<organism evidence="2 3">
    <name type="scientific">Penicillium salamii</name>
    <dbReference type="NCBI Taxonomy" id="1612424"/>
    <lineage>
        <taxon>Eukaryota</taxon>
        <taxon>Fungi</taxon>
        <taxon>Dikarya</taxon>
        <taxon>Ascomycota</taxon>
        <taxon>Pezizomycotina</taxon>
        <taxon>Eurotiomycetes</taxon>
        <taxon>Eurotiomycetidae</taxon>
        <taxon>Eurotiales</taxon>
        <taxon>Aspergillaceae</taxon>
        <taxon>Penicillium</taxon>
    </lineage>
</organism>
<dbReference type="EMBL" id="CAJVPA010000180">
    <property type="protein sequence ID" value="CAG8369479.1"/>
    <property type="molecule type" value="Genomic_DNA"/>
</dbReference>
<dbReference type="Pfam" id="PF15496">
    <property type="entry name" value="DUF4646"/>
    <property type="match status" value="1"/>
</dbReference>